<evidence type="ECO:0000256" key="1">
    <source>
        <dbReference type="SAM" id="MobiDB-lite"/>
    </source>
</evidence>
<name>A0AAU9X9I1_9CNID</name>
<evidence type="ECO:0000313" key="2">
    <source>
        <dbReference type="EMBL" id="CAH3141455.1"/>
    </source>
</evidence>
<evidence type="ECO:0000313" key="3">
    <source>
        <dbReference type="Proteomes" id="UP001159428"/>
    </source>
</evidence>
<reference evidence="2 3" key="1">
    <citation type="submission" date="2022-05" db="EMBL/GenBank/DDBJ databases">
        <authorList>
            <consortium name="Genoscope - CEA"/>
            <person name="William W."/>
        </authorList>
    </citation>
    <scope>NUCLEOTIDE SEQUENCE [LARGE SCALE GENOMIC DNA]</scope>
</reference>
<proteinExistence type="predicted"/>
<sequence>IPSDPKFYLANTLSGLKKELIIGFTSLKRELSEEKRLRSTASSTPKFKKKSNEKQVEVSTQVPHHVQAASSFLLSMTPQAEKAVEELKEGEKKLAHTNKLILIADSAGEDWGVVDGYERRDLADDGNDDKRIRKAEVRAYQKRRRAQSQRKTTLTSQRSFYPALSSVMCNSPAVVHSPNLFLQTPAPSQNTSSTNWPRSSPPCEDPVLPVEGLAIFEASVLFVAFSPQL</sequence>
<keyword evidence="3" id="KW-1185">Reference proteome</keyword>
<feature type="compositionally biased region" description="Polar residues" evidence="1">
    <location>
        <begin position="180"/>
        <end position="198"/>
    </location>
</feature>
<comment type="caution">
    <text evidence="2">The sequence shown here is derived from an EMBL/GenBank/DDBJ whole genome shotgun (WGS) entry which is preliminary data.</text>
</comment>
<dbReference type="Proteomes" id="UP001159428">
    <property type="component" value="Unassembled WGS sequence"/>
</dbReference>
<feature type="non-terminal residue" evidence="2">
    <location>
        <position position="1"/>
    </location>
</feature>
<gene>
    <name evidence="2" type="ORF">PMEA_00019728</name>
</gene>
<organism evidence="2 3">
    <name type="scientific">Pocillopora meandrina</name>
    <dbReference type="NCBI Taxonomy" id="46732"/>
    <lineage>
        <taxon>Eukaryota</taxon>
        <taxon>Metazoa</taxon>
        <taxon>Cnidaria</taxon>
        <taxon>Anthozoa</taxon>
        <taxon>Hexacorallia</taxon>
        <taxon>Scleractinia</taxon>
        <taxon>Astrocoeniina</taxon>
        <taxon>Pocilloporidae</taxon>
        <taxon>Pocillopora</taxon>
    </lineage>
</organism>
<accession>A0AAU9X9I1</accession>
<feature type="non-terminal residue" evidence="2">
    <location>
        <position position="229"/>
    </location>
</feature>
<feature type="region of interest" description="Disordered" evidence="1">
    <location>
        <begin position="180"/>
        <end position="203"/>
    </location>
</feature>
<protein>
    <submittedName>
        <fullName evidence="2">Uncharacterized protein</fullName>
    </submittedName>
</protein>
<feature type="region of interest" description="Disordered" evidence="1">
    <location>
        <begin position="34"/>
        <end position="60"/>
    </location>
</feature>
<dbReference type="AlphaFoldDB" id="A0AAU9X9I1"/>
<dbReference type="EMBL" id="CALNXJ010000035">
    <property type="protein sequence ID" value="CAH3141455.1"/>
    <property type="molecule type" value="Genomic_DNA"/>
</dbReference>